<dbReference type="InterPro" id="IPR002872">
    <property type="entry name" value="Proline_DH_dom"/>
</dbReference>
<dbReference type="EMBL" id="PHFL01000064">
    <property type="protein sequence ID" value="RFM23505.1"/>
    <property type="molecule type" value="Genomic_DNA"/>
</dbReference>
<sequence>MPEATAISSSVPPYPTKGQSIRLKNFDETESAFKHHSNRRLRQMWWLFRLMNSPTLNRWGSAALRLAMRWHLPVEPIVKATLFRQFCGGQTLEECQATIARLAQANIKTILDYAVEGESTEEGFEQVTQTVLQNIAQAKANPAIPFAVFKVTGLARFELLEKVSARKVLTSEEEAEWQRVQARVARITTAAEQAAVPVMIDAEESWIQAAIDELAMKAMRQHNRQRAIVFNTIQLYRRDRLAYLKACYAEAEAEGFYLGVKLVRGAYMEKERARAAKLGYPSPIHPTKADTDKDYNAAIEFCLAHLDRIAFCAGTHNEESSLKLANALETPAHPNVYFSQLYGMGDHISYTLAAHGFNVAKYVPYGAVRKVIPYLLRRAEENSALSGYVSREQRLIEAEIARRQKAKKCKKNLHVD</sequence>
<evidence type="ECO:0000259" key="2">
    <source>
        <dbReference type="Pfam" id="PF01619"/>
    </source>
</evidence>
<keyword evidence="1" id="KW-0560">Oxidoreductase</keyword>
<dbReference type="InterPro" id="IPR029041">
    <property type="entry name" value="FAD-linked_oxidoreductase-like"/>
</dbReference>
<dbReference type="PANTHER" id="PTHR13914:SF0">
    <property type="entry name" value="PROLINE DEHYDROGENASE 1, MITOCHONDRIAL"/>
    <property type="match status" value="1"/>
</dbReference>
<organism evidence="3 4">
    <name type="scientific">Candidatus Thermochlorobacter aerophilus</name>
    <dbReference type="NCBI Taxonomy" id="1868324"/>
    <lineage>
        <taxon>Bacteria</taxon>
        <taxon>Pseudomonadati</taxon>
        <taxon>Chlorobiota</taxon>
        <taxon>Chlorobiia</taxon>
        <taxon>Chlorobiales</taxon>
        <taxon>Candidatus Thermochlorobacteriaceae</taxon>
        <taxon>Candidatus Thermochlorobacter</taxon>
    </lineage>
</organism>
<accession>A0A395LYB0</accession>
<reference evidence="3 4" key="1">
    <citation type="journal article" date="2011" name="ISME J.">
        <title>Community ecology of hot spring cyanobacterial mats: predominant populations and their functional potential.</title>
        <authorList>
            <person name="Klatt C.G."/>
            <person name="Wood J.M."/>
            <person name="Rusch D.B."/>
            <person name="Bateson M.M."/>
            <person name="Hamamura N."/>
            <person name="Heidelberg J.F."/>
            <person name="Grossman A.R."/>
            <person name="Bhaya D."/>
            <person name="Cohan F.M."/>
            <person name="Kuhl M."/>
            <person name="Bryant D.A."/>
            <person name="Ward D.M."/>
        </authorList>
    </citation>
    <scope>NUCLEOTIDE SEQUENCE [LARGE SCALE GENOMIC DNA]</scope>
    <source>
        <strain evidence="3">OS</strain>
    </source>
</reference>
<evidence type="ECO:0000313" key="4">
    <source>
        <dbReference type="Proteomes" id="UP000266389"/>
    </source>
</evidence>
<dbReference type="SUPFAM" id="SSF51730">
    <property type="entry name" value="FAD-linked oxidoreductase"/>
    <property type="match status" value="1"/>
</dbReference>
<protein>
    <submittedName>
        <fullName evidence="3">Proline dehydrogenase</fullName>
    </submittedName>
</protein>
<dbReference type="GO" id="GO:0004657">
    <property type="term" value="F:proline dehydrogenase activity"/>
    <property type="evidence" value="ECO:0007669"/>
    <property type="project" value="InterPro"/>
</dbReference>
<dbReference type="PANTHER" id="PTHR13914">
    <property type="entry name" value="PROLINE OXIDASE"/>
    <property type="match status" value="1"/>
</dbReference>
<feature type="domain" description="Proline dehydrogenase" evidence="2">
    <location>
        <begin position="96"/>
        <end position="390"/>
    </location>
</feature>
<name>A0A395LYB0_9BACT</name>
<dbReference type="AlphaFoldDB" id="A0A395LYB0"/>
<dbReference type="Gene3D" id="3.20.20.220">
    <property type="match status" value="1"/>
</dbReference>
<dbReference type="InterPro" id="IPR015659">
    <property type="entry name" value="Proline_oxidase"/>
</dbReference>
<dbReference type="Proteomes" id="UP000266389">
    <property type="component" value="Unassembled WGS sequence"/>
</dbReference>
<dbReference type="GO" id="GO:0071949">
    <property type="term" value="F:FAD binding"/>
    <property type="evidence" value="ECO:0007669"/>
    <property type="project" value="TreeGrafter"/>
</dbReference>
<gene>
    <name evidence="3" type="ORF">D0433_10635</name>
</gene>
<evidence type="ECO:0000313" key="3">
    <source>
        <dbReference type="EMBL" id="RFM23505.1"/>
    </source>
</evidence>
<dbReference type="GO" id="GO:0010133">
    <property type="term" value="P:L-proline catabolic process to L-glutamate"/>
    <property type="evidence" value="ECO:0007669"/>
    <property type="project" value="TreeGrafter"/>
</dbReference>
<evidence type="ECO:0000256" key="1">
    <source>
        <dbReference type="ARBA" id="ARBA00023002"/>
    </source>
</evidence>
<dbReference type="Pfam" id="PF01619">
    <property type="entry name" value="Pro_dh"/>
    <property type="match status" value="1"/>
</dbReference>
<comment type="caution">
    <text evidence="3">The sequence shown here is derived from an EMBL/GenBank/DDBJ whole genome shotgun (WGS) entry which is preliminary data.</text>
</comment>
<proteinExistence type="predicted"/>